<evidence type="ECO:0000313" key="7">
    <source>
        <dbReference type="Proteomes" id="UP000050465"/>
    </source>
</evidence>
<dbReference type="STRING" id="1666911.HLUCCA11_18680"/>
<proteinExistence type="inferred from homology"/>
<comment type="caution">
    <text evidence="6">The sequence shown here is derived from an EMBL/GenBank/DDBJ whole genome shotgun (WGS) entry which is preliminary data.</text>
</comment>
<dbReference type="SUPFAM" id="SSF53720">
    <property type="entry name" value="ALDH-like"/>
    <property type="match status" value="1"/>
</dbReference>
<dbReference type="Gene3D" id="3.40.605.10">
    <property type="entry name" value="Aldehyde Dehydrogenase, Chain A, domain 1"/>
    <property type="match status" value="1"/>
</dbReference>
<feature type="active site" evidence="3">
    <location>
        <position position="93"/>
    </location>
</feature>
<dbReference type="InterPro" id="IPR016163">
    <property type="entry name" value="Ald_DH_C"/>
</dbReference>
<dbReference type="Pfam" id="PF00171">
    <property type="entry name" value="Aldedh"/>
    <property type="match status" value="1"/>
</dbReference>
<feature type="domain" description="Aldehyde dehydrogenase" evidence="5">
    <location>
        <begin position="2"/>
        <end position="315"/>
    </location>
</feature>
<dbReference type="EMBL" id="LJZR01000032">
    <property type="protein sequence ID" value="KPQ33442.1"/>
    <property type="molecule type" value="Genomic_DNA"/>
</dbReference>
<dbReference type="InterPro" id="IPR015590">
    <property type="entry name" value="Aldehyde_DH_dom"/>
</dbReference>
<dbReference type="GO" id="GO:0004029">
    <property type="term" value="F:aldehyde dehydrogenase (NAD+) activity"/>
    <property type="evidence" value="ECO:0007669"/>
    <property type="project" value="UniProtKB-EC"/>
</dbReference>
<dbReference type="GO" id="GO:0006081">
    <property type="term" value="P:aldehyde metabolic process"/>
    <property type="evidence" value="ECO:0007669"/>
    <property type="project" value="InterPro"/>
</dbReference>
<dbReference type="InterPro" id="IPR012394">
    <property type="entry name" value="Aldehyde_DH_NAD(P)"/>
</dbReference>
<gene>
    <name evidence="6" type="ORF">HLUCCA11_18680</name>
</gene>
<name>A0A0N8KMD6_9CYAN</name>
<keyword evidence="2 4" id="KW-0560">Oxidoreductase</keyword>
<dbReference type="AlphaFoldDB" id="A0A0N8KMD6"/>
<dbReference type="InterPro" id="IPR016161">
    <property type="entry name" value="Ald_DH/histidinol_DH"/>
</dbReference>
<dbReference type="PANTHER" id="PTHR43570">
    <property type="entry name" value="ALDEHYDE DEHYDROGENASE"/>
    <property type="match status" value="1"/>
</dbReference>
<dbReference type="PANTHER" id="PTHR43570:SF16">
    <property type="entry name" value="ALDEHYDE DEHYDROGENASE TYPE III, ISOFORM Q"/>
    <property type="match status" value="1"/>
</dbReference>
<reference evidence="6 7" key="1">
    <citation type="submission" date="2015-09" db="EMBL/GenBank/DDBJ databases">
        <title>Identification and resolution of microdiversity through metagenomic sequencing of parallel consortia.</title>
        <authorList>
            <person name="Nelson W.C."/>
            <person name="Romine M.F."/>
            <person name="Lindemann S.R."/>
        </authorList>
    </citation>
    <scope>NUCLEOTIDE SEQUENCE [LARGE SCALE GENOMIC DNA]</scope>
    <source>
        <strain evidence="6">Ana</strain>
    </source>
</reference>
<evidence type="ECO:0000256" key="3">
    <source>
        <dbReference type="PROSITE-ProRule" id="PRU10007"/>
    </source>
</evidence>
<dbReference type="EC" id="1.2.1.3" evidence="6"/>
<evidence type="ECO:0000313" key="6">
    <source>
        <dbReference type="EMBL" id="KPQ33442.1"/>
    </source>
</evidence>
<evidence type="ECO:0000256" key="1">
    <source>
        <dbReference type="ARBA" id="ARBA00009986"/>
    </source>
</evidence>
<organism evidence="6 7">
    <name type="scientific">Phormidesmis priestleyi Ana</name>
    <dbReference type="NCBI Taxonomy" id="1666911"/>
    <lineage>
        <taxon>Bacteria</taxon>
        <taxon>Bacillati</taxon>
        <taxon>Cyanobacteriota</taxon>
        <taxon>Cyanophyceae</taxon>
        <taxon>Leptolyngbyales</taxon>
        <taxon>Leptolyngbyaceae</taxon>
        <taxon>Phormidesmis</taxon>
    </lineage>
</organism>
<dbReference type="PROSITE" id="PS00687">
    <property type="entry name" value="ALDEHYDE_DEHYDR_GLU"/>
    <property type="match status" value="1"/>
</dbReference>
<comment type="similarity">
    <text evidence="1 4">Belongs to the aldehyde dehydrogenase family.</text>
</comment>
<evidence type="ECO:0000256" key="4">
    <source>
        <dbReference type="RuleBase" id="RU003345"/>
    </source>
</evidence>
<dbReference type="InterPro" id="IPR029510">
    <property type="entry name" value="Ald_DH_CS_GLU"/>
</dbReference>
<dbReference type="Proteomes" id="UP000050465">
    <property type="component" value="Unassembled WGS sequence"/>
</dbReference>
<dbReference type="GO" id="GO:0005737">
    <property type="term" value="C:cytoplasm"/>
    <property type="evidence" value="ECO:0007669"/>
    <property type="project" value="TreeGrafter"/>
</dbReference>
<dbReference type="PATRIC" id="fig|1666911.3.peg.1960"/>
<dbReference type="InterPro" id="IPR016162">
    <property type="entry name" value="Ald_DH_N"/>
</dbReference>
<dbReference type="FunFam" id="3.40.309.10:FF:000003">
    <property type="entry name" value="Aldehyde dehydrogenase"/>
    <property type="match status" value="1"/>
</dbReference>
<evidence type="ECO:0000256" key="2">
    <source>
        <dbReference type="ARBA" id="ARBA00023002"/>
    </source>
</evidence>
<evidence type="ECO:0000259" key="5">
    <source>
        <dbReference type="Pfam" id="PF00171"/>
    </source>
</evidence>
<protein>
    <submittedName>
        <fullName evidence="6">Aldehyde dehydrogenase (NAD+)</fullName>
        <ecNumber evidence="6">1.2.1.3</ecNumber>
    </submittedName>
</protein>
<dbReference type="Gene3D" id="3.40.309.10">
    <property type="entry name" value="Aldehyde Dehydrogenase, Chain A, domain 2"/>
    <property type="match status" value="1"/>
</dbReference>
<accession>A0A0N8KMD6</accession>
<sequence length="342" mass="36781">MHLALGPLVSAIAAGNCVIIKPSEISPHTSALVAQLVARVFSPSYVHVIEGGVDTAQALLAEPFDHIFFTGSPTVGKIVMRAAAEHLSPVTLELGGKSPCIVAASADIKVAARRIVWGKCFNAGQTCIAPDYLLVDQQIKADLLAAIAQTSREFFGEDMASSPDYGRIVSDRHFQRLQAMMCEAIASGEKIIGGQCDADTRYMALTVIDQVDPEAKVMQEEIFGPILPVVGYERLADAIAYINQRPKPLALYLFSTARAQQQAVQTQTASGSLCFNETIAQYAISTLPFGGVGQSGMGIAHGKAGFDTFSHHKSILGKPNWPDIPLRYPPYQGKLPLFKRLL</sequence>